<dbReference type="SUPFAM" id="SSF53756">
    <property type="entry name" value="UDP-Glycosyltransferase/glycogen phosphorylase"/>
    <property type="match status" value="1"/>
</dbReference>
<dbReference type="CDD" id="cd03801">
    <property type="entry name" value="GT4_PimA-like"/>
    <property type="match status" value="1"/>
</dbReference>
<keyword evidence="1" id="KW-0808">Transferase</keyword>
<reference evidence="3 4" key="1">
    <citation type="journal article" date="2016" name="Nat. Commun.">
        <title>Thousands of microbial genomes shed light on interconnected biogeochemical processes in an aquifer system.</title>
        <authorList>
            <person name="Anantharaman K."/>
            <person name="Brown C.T."/>
            <person name="Hug L.A."/>
            <person name="Sharon I."/>
            <person name="Castelle C.J."/>
            <person name="Probst A.J."/>
            <person name="Thomas B.C."/>
            <person name="Singh A."/>
            <person name="Wilkins M.J."/>
            <person name="Karaoz U."/>
            <person name="Brodie E.L."/>
            <person name="Williams K.H."/>
            <person name="Hubbard S.S."/>
            <person name="Banfield J.F."/>
        </authorList>
    </citation>
    <scope>NUCLEOTIDE SEQUENCE [LARGE SCALE GENOMIC DNA]</scope>
</reference>
<dbReference type="GO" id="GO:0016757">
    <property type="term" value="F:glycosyltransferase activity"/>
    <property type="evidence" value="ECO:0007669"/>
    <property type="project" value="InterPro"/>
</dbReference>
<evidence type="ECO:0000313" key="3">
    <source>
        <dbReference type="EMBL" id="OGN22188.1"/>
    </source>
</evidence>
<dbReference type="InterPro" id="IPR001296">
    <property type="entry name" value="Glyco_trans_1"/>
</dbReference>
<protein>
    <recommendedName>
        <fullName evidence="2">Glycosyl transferase family 1 domain-containing protein</fullName>
    </recommendedName>
</protein>
<dbReference type="PANTHER" id="PTHR46401:SF2">
    <property type="entry name" value="GLYCOSYLTRANSFERASE WBBK-RELATED"/>
    <property type="match status" value="1"/>
</dbReference>
<organism evidence="3 4">
    <name type="scientific">Candidatus Yanofskybacteria bacterium RIFCSPLOWO2_01_FULL_42_49</name>
    <dbReference type="NCBI Taxonomy" id="1802694"/>
    <lineage>
        <taxon>Bacteria</taxon>
        <taxon>Candidatus Yanofskyibacteriota</taxon>
    </lineage>
</organism>
<dbReference type="EMBL" id="MGKI01000014">
    <property type="protein sequence ID" value="OGN22188.1"/>
    <property type="molecule type" value="Genomic_DNA"/>
</dbReference>
<proteinExistence type="predicted"/>
<feature type="domain" description="Glycosyl transferase family 1" evidence="2">
    <location>
        <begin position="164"/>
        <end position="326"/>
    </location>
</feature>
<dbReference type="STRING" id="1802694.A2918_03445"/>
<evidence type="ECO:0000259" key="2">
    <source>
        <dbReference type="Pfam" id="PF00534"/>
    </source>
</evidence>
<dbReference type="PANTHER" id="PTHR46401">
    <property type="entry name" value="GLYCOSYLTRANSFERASE WBBK-RELATED"/>
    <property type="match status" value="1"/>
</dbReference>
<dbReference type="Proteomes" id="UP000178227">
    <property type="component" value="Unassembled WGS sequence"/>
</dbReference>
<gene>
    <name evidence="3" type="ORF">A2918_03445</name>
</gene>
<accession>A0A1F8GBT4</accession>
<dbReference type="AlphaFoldDB" id="A0A1F8GBT4"/>
<dbReference type="Pfam" id="PF00534">
    <property type="entry name" value="Glycos_transf_1"/>
    <property type="match status" value="1"/>
</dbReference>
<name>A0A1F8GBT4_9BACT</name>
<dbReference type="Gene3D" id="3.40.50.2000">
    <property type="entry name" value="Glycogen Phosphorylase B"/>
    <property type="match status" value="1"/>
</dbReference>
<comment type="caution">
    <text evidence="3">The sequence shown here is derived from an EMBL/GenBank/DDBJ whole genome shotgun (WGS) entry which is preliminary data.</text>
</comment>
<evidence type="ECO:0000256" key="1">
    <source>
        <dbReference type="ARBA" id="ARBA00022679"/>
    </source>
</evidence>
<evidence type="ECO:0000313" key="4">
    <source>
        <dbReference type="Proteomes" id="UP000178227"/>
    </source>
</evidence>
<dbReference type="GO" id="GO:0009103">
    <property type="term" value="P:lipopolysaccharide biosynthetic process"/>
    <property type="evidence" value="ECO:0007669"/>
    <property type="project" value="TreeGrafter"/>
</dbReference>
<sequence length="342" mass="39282">MNLLITTKTVDENDQLLGFFIEWIRLFSKKFEKVTVFCLEKSGFNLPENVEVLSLGKDKGHSKIRQLYTLYFLLSTRRREYDAVFVHMNPIWMIAGGMLWKLLGKRSFFWYTSGGVTFQLRWAEKFADTIFTASPESFRLKSNKVIVTGHGIDTELFKPSNRPKLEPEKLKILSVGRIAPVKNYEILVDACKLLKGWNINFQVTMIGEPALEEDKTYEKDLKSKIKSLGLESCFKFLGKVGHDDLPRYYQSHDLFIHLSKTGSLDKTMLEAISCGMKILSSSDAARAFMSTGLFLFENNPMDLADKIVIIAKQQANPDLRNYVIENHNLYKLIDKISEMIMS</sequence>